<dbReference type="EMBL" id="JAUDFV010000155">
    <property type="protein sequence ID" value="KAL2715088.1"/>
    <property type="molecule type" value="Genomic_DNA"/>
</dbReference>
<evidence type="ECO:0000313" key="2">
    <source>
        <dbReference type="Proteomes" id="UP001607302"/>
    </source>
</evidence>
<keyword evidence="2" id="KW-1185">Reference proteome</keyword>
<dbReference type="AlphaFoldDB" id="A0ABD2A3A6"/>
<dbReference type="Proteomes" id="UP001607302">
    <property type="component" value="Unassembled WGS sequence"/>
</dbReference>
<gene>
    <name evidence="1" type="ORF">V1478_014786</name>
</gene>
<sequence length="67" mass="7971">MTFSMISNSLWITRNKKKEIESLLKTSSVRKMNTIPFEVTFLKLILKSTYFILRVFVRSNFHMVSTH</sequence>
<evidence type="ECO:0000313" key="1">
    <source>
        <dbReference type="EMBL" id="KAL2715088.1"/>
    </source>
</evidence>
<organism evidence="1 2">
    <name type="scientific">Vespula squamosa</name>
    <name type="common">Southern yellow jacket</name>
    <name type="synonym">Wasp</name>
    <dbReference type="NCBI Taxonomy" id="30214"/>
    <lineage>
        <taxon>Eukaryota</taxon>
        <taxon>Metazoa</taxon>
        <taxon>Ecdysozoa</taxon>
        <taxon>Arthropoda</taxon>
        <taxon>Hexapoda</taxon>
        <taxon>Insecta</taxon>
        <taxon>Pterygota</taxon>
        <taxon>Neoptera</taxon>
        <taxon>Endopterygota</taxon>
        <taxon>Hymenoptera</taxon>
        <taxon>Apocrita</taxon>
        <taxon>Aculeata</taxon>
        <taxon>Vespoidea</taxon>
        <taxon>Vespidae</taxon>
        <taxon>Vespinae</taxon>
        <taxon>Vespula</taxon>
    </lineage>
</organism>
<name>A0ABD2A3A6_VESSQ</name>
<reference evidence="1 2" key="1">
    <citation type="journal article" date="2024" name="Ann. Entomol. Soc. Am.">
        <title>Genomic analyses of the southern and eastern yellowjacket wasps (Hymenoptera: Vespidae) reveal evolutionary signatures of social life.</title>
        <authorList>
            <person name="Catto M.A."/>
            <person name="Caine P.B."/>
            <person name="Orr S.E."/>
            <person name="Hunt B.G."/>
            <person name="Goodisman M.A.D."/>
        </authorList>
    </citation>
    <scope>NUCLEOTIDE SEQUENCE [LARGE SCALE GENOMIC DNA]</scope>
    <source>
        <strain evidence="1">233</strain>
        <tissue evidence="1">Head and thorax</tissue>
    </source>
</reference>
<protein>
    <submittedName>
        <fullName evidence="1">Uncharacterized protein</fullName>
    </submittedName>
</protein>
<comment type="caution">
    <text evidence="1">The sequence shown here is derived from an EMBL/GenBank/DDBJ whole genome shotgun (WGS) entry which is preliminary data.</text>
</comment>
<proteinExistence type="predicted"/>
<accession>A0ABD2A3A6</accession>